<name>A0ABY7U467_9SPHN</name>
<evidence type="ECO:0000313" key="3">
    <source>
        <dbReference type="EMBL" id="WCT80263.1"/>
    </source>
</evidence>
<feature type="signal peptide" evidence="1">
    <location>
        <begin position="1"/>
        <end position="17"/>
    </location>
</feature>
<geneLocation type="plasmid" evidence="3 4">
    <name>unnamed3</name>
</geneLocation>
<keyword evidence="1" id="KW-0732">Signal</keyword>
<evidence type="ECO:0000313" key="4">
    <source>
        <dbReference type="Proteomes" id="UP001218231"/>
    </source>
</evidence>
<evidence type="ECO:0000256" key="1">
    <source>
        <dbReference type="SAM" id="SignalP"/>
    </source>
</evidence>
<organism evidence="3 4">
    <name type="scientific">Novosphingobium humi</name>
    <dbReference type="NCBI Taxonomy" id="2282397"/>
    <lineage>
        <taxon>Bacteria</taxon>
        <taxon>Pseudomonadati</taxon>
        <taxon>Pseudomonadota</taxon>
        <taxon>Alphaproteobacteria</taxon>
        <taxon>Sphingomonadales</taxon>
        <taxon>Sphingomonadaceae</taxon>
        <taxon>Novosphingobium</taxon>
    </lineage>
</organism>
<dbReference type="InterPro" id="IPR038726">
    <property type="entry name" value="PDDEXK_AddAB-type"/>
</dbReference>
<proteinExistence type="predicted"/>
<dbReference type="Proteomes" id="UP001218231">
    <property type="component" value="Plasmid unnamed3"/>
</dbReference>
<accession>A0ABY7U467</accession>
<reference evidence="3 4" key="1">
    <citation type="submission" date="2023-02" db="EMBL/GenBank/DDBJ databases">
        <title>Genome sequence of Novosphingobium humi KACC 19094.</title>
        <authorList>
            <person name="Kim S."/>
            <person name="Heo J."/>
            <person name="Kwon S.-W."/>
        </authorList>
    </citation>
    <scope>NUCLEOTIDE SEQUENCE [LARGE SCALE GENOMIC DNA]</scope>
    <source>
        <strain evidence="3 4">KACC 19094</strain>
        <plasmid evidence="3 4">unnamed3</plasmid>
    </source>
</reference>
<dbReference type="Gene3D" id="3.90.320.10">
    <property type="match status" value="1"/>
</dbReference>
<keyword evidence="3" id="KW-0614">Plasmid</keyword>
<dbReference type="RefSeq" id="WP_273620531.1">
    <property type="nucleotide sequence ID" value="NZ_CP117420.1"/>
</dbReference>
<gene>
    <name evidence="3" type="ORF">PQ457_22080</name>
</gene>
<dbReference type="InterPro" id="IPR027417">
    <property type="entry name" value="P-loop_NTPase"/>
</dbReference>
<feature type="chain" id="PRO_5047116250" evidence="1">
    <location>
        <begin position="18"/>
        <end position="903"/>
    </location>
</feature>
<feature type="domain" description="PD-(D/E)XK endonuclease-like" evidence="2">
    <location>
        <begin position="602"/>
        <end position="781"/>
    </location>
</feature>
<evidence type="ECO:0000259" key="2">
    <source>
        <dbReference type="Pfam" id="PF12705"/>
    </source>
</evidence>
<dbReference type="Gene3D" id="3.40.50.300">
    <property type="entry name" value="P-loop containing nucleotide triphosphate hydrolases"/>
    <property type="match status" value="2"/>
</dbReference>
<dbReference type="Pfam" id="PF12705">
    <property type="entry name" value="PDDEXK_1"/>
    <property type="match status" value="1"/>
</dbReference>
<keyword evidence="4" id="KW-1185">Reference proteome</keyword>
<dbReference type="InterPro" id="IPR011604">
    <property type="entry name" value="PDDEXK-like_dom_sf"/>
</dbReference>
<dbReference type="EMBL" id="CP117420">
    <property type="protein sequence ID" value="WCT80263.1"/>
    <property type="molecule type" value="Genomic_DNA"/>
</dbReference>
<sequence length="903" mass="96479">MFADCYLRLGKAPFASAAPLTVSLLSSLYALPARGEAPLRPVLEALGEGHPWSESLTIAPEQSAAAVGAMLRHVMMAAPGLDPARVDVSVLVPGSRARAHLGALVDLWRAHPETMPADLQVLGDLLACGAGDALQPMAILHRRDDPRHSPLERAVLDHLESHHGATGPEDTDYQRLIAAPLAPAAPDACLLGHVQRHLLDPAGGRAAADDSLAILSVRDSMAEAEAAAAIIQRWLAQDGVAPGDIGVILPHGADYALALGEVFARAGLLASNMPGVAARRNIGAEAVLHFLQCRRRPAPAMALASLYCSPALCWGGDVGNALARAAMEGDFEPQAARALTGRAGALFGLIRSAPPANNGQLKEHLRRFRSLLSEDEAMAEDVLEAKGHLARLTAALAAAPDKGEPDWEKLIPLAAAYQAIAAQRGPRYLGAIDVLHAHEAPTRRYRKLLVLGFNDGAYPAPPSGNPFFLDSEVAQIAQATGLELPSQASQLDAAQALFARQIGAAGEQAILLLSERDRGGAGLAPSSSLPLVARLVDGADDPEKLVHPLARGEGTIWDRLIDWRARPEFKSAKTPEIPVHYHFDTNLLALRKKEDGTARAQSPSRLEKLLVSPLAWLLGELGATHVAWAPEGLDVMLRGSLAHEVFEHLFAPGRDHPDDDAIAARVPELLAERIRAIAPFLQSAAWAVERMALESEIIAAARHWSMVLGALGAEIVGNEFWLSGEVLGHPVHGMADCLLRLPDGQPVVVDYKKSSSGTRRQRLTKGYDLQVDLYRRMNVRVDEKSSEGVARIAQVLTEWGRLPAVAYHTLNDGNVLMNGADGVNSEHVEAIGGDIAQHALLLLKARFEALRSGRIDTNTTADEAYFRKEAALGTYALADSPLVAAFMREDEAPSVELTEASHD</sequence>
<protein>
    <submittedName>
        <fullName evidence="3">PD-(D/E)XK nuclease family protein</fullName>
    </submittedName>
</protein>
<dbReference type="SUPFAM" id="SSF52540">
    <property type="entry name" value="P-loop containing nucleoside triphosphate hydrolases"/>
    <property type="match status" value="1"/>
</dbReference>